<keyword evidence="3" id="KW-1185">Reference proteome</keyword>
<protein>
    <submittedName>
        <fullName evidence="2">Uncharacterized protein</fullName>
    </submittedName>
</protein>
<gene>
    <name evidence="2" type="ORF">DQG23_19790</name>
</gene>
<sequence>MAQGIEVRLTLESDFAGLENGFTGVPSQIAAASGTFRTAGEKREPDSIPIGQNRTPAHASDEQAYPHLSPTYKRHATHIKGPFGEHSGRFFLRISDFAAPLMNEISLFQGKVYPPLIIRLLGKRAYP</sequence>
<evidence type="ECO:0000313" key="2">
    <source>
        <dbReference type="EMBL" id="RAV19700.1"/>
    </source>
</evidence>
<dbReference type="EMBL" id="QMFB01000011">
    <property type="protein sequence ID" value="RAV19700.1"/>
    <property type="molecule type" value="Genomic_DNA"/>
</dbReference>
<proteinExistence type="predicted"/>
<comment type="caution">
    <text evidence="2">The sequence shown here is derived from an EMBL/GenBank/DDBJ whole genome shotgun (WGS) entry which is preliminary data.</text>
</comment>
<evidence type="ECO:0000256" key="1">
    <source>
        <dbReference type="SAM" id="MobiDB-lite"/>
    </source>
</evidence>
<feature type="region of interest" description="Disordered" evidence="1">
    <location>
        <begin position="36"/>
        <end position="65"/>
    </location>
</feature>
<reference evidence="2 3" key="1">
    <citation type="journal article" date="2009" name="Int. J. Syst. Evol. Microbiol.">
        <title>Paenibacillus contaminans sp. nov., isolated from a contaminated laboratory plate.</title>
        <authorList>
            <person name="Chou J.H."/>
            <person name="Lee J.H."/>
            <person name="Lin M.C."/>
            <person name="Chang P.S."/>
            <person name="Arun A.B."/>
            <person name="Young C.C."/>
            <person name="Chen W.M."/>
        </authorList>
    </citation>
    <scope>NUCLEOTIDE SEQUENCE [LARGE SCALE GENOMIC DNA]</scope>
    <source>
        <strain evidence="2 3">CKOBP-6</strain>
    </source>
</reference>
<name>A0A329MJ29_9BACL</name>
<dbReference type="Proteomes" id="UP000250369">
    <property type="component" value="Unassembled WGS sequence"/>
</dbReference>
<organism evidence="2 3">
    <name type="scientific">Paenibacillus contaminans</name>
    <dbReference type="NCBI Taxonomy" id="450362"/>
    <lineage>
        <taxon>Bacteria</taxon>
        <taxon>Bacillati</taxon>
        <taxon>Bacillota</taxon>
        <taxon>Bacilli</taxon>
        <taxon>Bacillales</taxon>
        <taxon>Paenibacillaceae</taxon>
        <taxon>Paenibacillus</taxon>
    </lineage>
</organism>
<evidence type="ECO:0000313" key="3">
    <source>
        <dbReference type="Proteomes" id="UP000250369"/>
    </source>
</evidence>
<dbReference type="AlphaFoldDB" id="A0A329MJ29"/>
<accession>A0A329MJ29</accession>